<feature type="site" description="Interaction with DNA" evidence="3">
    <location>
        <position position="461"/>
    </location>
</feature>
<name>A0A5C5FZE2_9BASI</name>
<evidence type="ECO:0000256" key="3">
    <source>
        <dbReference type="PIRSR" id="PIRSR610347-3"/>
    </source>
</evidence>
<gene>
    <name evidence="5" type="ORF">DMC30DRAFT_349221</name>
</gene>
<dbReference type="Proteomes" id="UP000311382">
    <property type="component" value="Unassembled WGS sequence"/>
</dbReference>
<dbReference type="InterPro" id="IPR010347">
    <property type="entry name" value="Tdp1"/>
</dbReference>
<sequence length="544" mass="59783">MALSGQVPPLLAGALYQLALGNSAVHAPAPSPDAIPKAVLWPEGLERFKGGRILHTRTPGRALAGAPNCIELHELVRAESMVGAWMNFYIPEFDFLAPLLPIAVDGASPHRWRSVPLHVSGDINGDPLRNLACTRAGVPVPDRALSGKDKHDDVARELHDLWRAVAGPNWQAVYPRGAGCVHTKAFVVRYPGFVLVVITSANAMRGDMELLDNHWFVQSFPKLPAPQRGSPPTDFEQRLFAHMETLGCPPSFLDQLRGKYDFRATDDRVHLVPSTPRVKGPNTCDDFGAFRLNALARRLIPREERHDVQLEFCCGSVGPLHEEGAQAWMKRMDRLLRGRNPQRAVEVDVDALDLPRWRIVFPTSATVNACEDDVRAIASNIGCCIRSSDWQSASAEVRSLFHDYQSKDFGRLFHEKSILWLRPSPPPSTTAPSTAAGDTPTGPPPPPPPPYMAYFGSHNLSKAAWGEPALVPGKGDRSPSRKLSPGANNFELGVVVRGEDLVSMLEDEGASSWEDVVTYVTPARPYRSGERAWNSNAWVREAES</sequence>
<feature type="binding site" evidence="2">
    <location>
        <position position="184"/>
    </location>
    <ligand>
        <name>substrate</name>
    </ligand>
</feature>
<dbReference type="EMBL" id="SOZI01000028">
    <property type="protein sequence ID" value="TNY22247.1"/>
    <property type="molecule type" value="Genomic_DNA"/>
</dbReference>
<evidence type="ECO:0000313" key="6">
    <source>
        <dbReference type="Proteomes" id="UP000311382"/>
    </source>
</evidence>
<dbReference type="STRING" id="5288.A0A5C5FZE2"/>
<reference evidence="5 6" key="1">
    <citation type="submission" date="2019-03" db="EMBL/GenBank/DDBJ databases">
        <title>Rhodosporidium diobovatum UCD-FST 08-225 genome sequencing, assembly, and annotation.</title>
        <authorList>
            <person name="Fakankun I.U."/>
            <person name="Fristensky B."/>
            <person name="Levin D.B."/>
        </authorList>
    </citation>
    <scope>NUCLEOTIDE SEQUENCE [LARGE SCALE GENOMIC DNA]</scope>
    <source>
        <strain evidence="5 6">UCD-FST 08-225</strain>
    </source>
</reference>
<accession>A0A5C5FZE2</accession>
<feature type="active site" description="Nucleophile" evidence="1">
    <location>
        <position position="182"/>
    </location>
</feature>
<dbReference type="PANTHER" id="PTHR12415">
    <property type="entry name" value="TYROSYL-DNA PHOSPHODIESTERASE 1"/>
    <property type="match status" value="1"/>
</dbReference>
<comment type="caution">
    <text evidence="5">The sequence shown here is derived from an EMBL/GenBank/DDBJ whole genome shotgun (WGS) entry which is preliminary data.</text>
</comment>
<dbReference type="SUPFAM" id="SSF56024">
    <property type="entry name" value="Phospholipase D/nuclease"/>
    <property type="match status" value="2"/>
</dbReference>
<feature type="compositionally biased region" description="Low complexity" evidence="4">
    <location>
        <begin position="430"/>
        <end position="440"/>
    </location>
</feature>
<organism evidence="5 6">
    <name type="scientific">Rhodotorula diobovata</name>
    <dbReference type="NCBI Taxonomy" id="5288"/>
    <lineage>
        <taxon>Eukaryota</taxon>
        <taxon>Fungi</taxon>
        <taxon>Dikarya</taxon>
        <taxon>Basidiomycota</taxon>
        <taxon>Pucciniomycotina</taxon>
        <taxon>Microbotryomycetes</taxon>
        <taxon>Sporidiobolales</taxon>
        <taxon>Sporidiobolaceae</taxon>
        <taxon>Rhodotorula</taxon>
    </lineage>
</organism>
<keyword evidence="6" id="KW-1185">Reference proteome</keyword>
<dbReference type="GO" id="GO:0008081">
    <property type="term" value="F:phosphoric diester hydrolase activity"/>
    <property type="evidence" value="ECO:0007669"/>
    <property type="project" value="InterPro"/>
</dbReference>
<dbReference type="GO" id="GO:0006281">
    <property type="term" value="P:DNA repair"/>
    <property type="evidence" value="ECO:0007669"/>
    <property type="project" value="InterPro"/>
</dbReference>
<dbReference type="AlphaFoldDB" id="A0A5C5FZE2"/>
<dbReference type="Gene3D" id="3.30.870.10">
    <property type="entry name" value="Endonuclease Chain A"/>
    <property type="match status" value="2"/>
</dbReference>
<feature type="binding site" evidence="2">
    <location>
        <position position="416"/>
    </location>
    <ligand>
        <name>substrate</name>
    </ligand>
</feature>
<dbReference type="OrthoDB" id="3907302at2759"/>
<protein>
    <submittedName>
        <fullName evidence="5">Proteophosphoglycan 5</fullName>
    </submittedName>
</protein>
<feature type="region of interest" description="Disordered" evidence="4">
    <location>
        <begin position="423"/>
        <end position="449"/>
    </location>
</feature>
<evidence type="ECO:0000313" key="5">
    <source>
        <dbReference type="EMBL" id="TNY22247.1"/>
    </source>
</evidence>
<evidence type="ECO:0000256" key="4">
    <source>
        <dbReference type="SAM" id="MobiDB-lite"/>
    </source>
</evidence>
<feature type="active site" description="Proton donor/acceptor" evidence="1">
    <location>
        <position position="414"/>
    </location>
</feature>
<dbReference type="GO" id="GO:0005634">
    <property type="term" value="C:nucleus"/>
    <property type="evidence" value="ECO:0007669"/>
    <property type="project" value="InterPro"/>
</dbReference>
<proteinExistence type="predicted"/>
<dbReference type="Pfam" id="PF06087">
    <property type="entry name" value="Tyr-DNA_phospho"/>
    <property type="match status" value="1"/>
</dbReference>
<evidence type="ECO:0000256" key="1">
    <source>
        <dbReference type="PIRSR" id="PIRSR610347-1"/>
    </source>
</evidence>
<evidence type="ECO:0000256" key="2">
    <source>
        <dbReference type="PIRSR" id="PIRSR610347-2"/>
    </source>
</evidence>